<organism evidence="2 3">
    <name type="scientific">Natronospira proteinivora</name>
    <dbReference type="NCBI Taxonomy" id="1807133"/>
    <lineage>
        <taxon>Bacteria</taxon>
        <taxon>Pseudomonadati</taxon>
        <taxon>Pseudomonadota</taxon>
        <taxon>Gammaproteobacteria</taxon>
        <taxon>Natronospirales</taxon>
        <taxon>Natronospiraceae</taxon>
        <taxon>Natronospira</taxon>
    </lineage>
</organism>
<sequence>MEAGLKHLHMSLALLSILGFLARGGWLLVTGEKPQHKLARILPHVVDTFLLLSGIALLAATSWVFLTQPWMLSKFALLVCYIGFGVVAFRSQRPAMRWGFFWLAVLTFLQLMVTAFSKSPAGLLLTFL</sequence>
<proteinExistence type="predicted"/>
<dbReference type="RefSeq" id="WP_253446332.1">
    <property type="nucleotide sequence ID" value="NZ_JALJYF010000001.1"/>
</dbReference>
<evidence type="ECO:0000313" key="3">
    <source>
        <dbReference type="Proteomes" id="UP001523550"/>
    </source>
</evidence>
<dbReference type="PIRSF" id="PIRSF005610">
    <property type="entry name" value="SirB"/>
    <property type="match status" value="1"/>
</dbReference>
<dbReference type="Pfam" id="PF04247">
    <property type="entry name" value="SirB"/>
    <property type="match status" value="1"/>
</dbReference>
<dbReference type="PANTHER" id="PTHR39594:SF1">
    <property type="entry name" value="PROTEIN YCHQ"/>
    <property type="match status" value="1"/>
</dbReference>
<name>A0ABT1G9U1_9GAMM</name>
<feature type="transmembrane region" description="Helical" evidence="1">
    <location>
        <begin position="71"/>
        <end position="89"/>
    </location>
</feature>
<evidence type="ECO:0000313" key="2">
    <source>
        <dbReference type="EMBL" id="MCP1727058.1"/>
    </source>
</evidence>
<dbReference type="Proteomes" id="UP001523550">
    <property type="component" value="Unassembled WGS sequence"/>
</dbReference>
<evidence type="ECO:0000256" key="1">
    <source>
        <dbReference type="SAM" id="Phobius"/>
    </source>
</evidence>
<keyword evidence="1" id="KW-0472">Membrane</keyword>
<keyword evidence="3" id="KW-1185">Reference proteome</keyword>
<feature type="transmembrane region" description="Helical" evidence="1">
    <location>
        <begin position="12"/>
        <end position="29"/>
    </location>
</feature>
<feature type="transmembrane region" description="Helical" evidence="1">
    <location>
        <begin position="41"/>
        <end position="65"/>
    </location>
</feature>
<dbReference type="PANTHER" id="PTHR39594">
    <property type="entry name" value="PROTEIN YCHQ"/>
    <property type="match status" value="1"/>
</dbReference>
<accession>A0ABT1G9U1</accession>
<feature type="transmembrane region" description="Helical" evidence="1">
    <location>
        <begin position="98"/>
        <end position="117"/>
    </location>
</feature>
<keyword evidence="1" id="KW-0812">Transmembrane</keyword>
<dbReference type="EMBL" id="JALJYF010000001">
    <property type="protein sequence ID" value="MCP1727058.1"/>
    <property type="molecule type" value="Genomic_DNA"/>
</dbReference>
<dbReference type="InterPro" id="IPR007360">
    <property type="entry name" value="SirB"/>
</dbReference>
<reference evidence="2 3" key="1">
    <citation type="submission" date="2022-03" db="EMBL/GenBank/DDBJ databases">
        <title>Genomic Encyclopedia of Type Strains, Phase III (KMG-III): the genomes of soil and plant-associated and newly described type strains.</title>
        <authorList>
            <person name="Whitman W."/>
        </authorList>
    </citation>
    <scope>NUCLEOTIDE SEQUENCE [LARGE SCALE GENOMIC DNA]</scope>
    <source>
        <strain evidence="2 3">BSker1</strain>
    </source>
</reference>
<protein>
    <submittedName>
        <fullName evidence="2">Membrane protein SirB2</fullName>
    </submittedName>
</protein>
<gene>
    <name evidence="2" type="ORF">J2T60_001023</name>
</gene>
<keyword evidence="1" id="KW-1133">Transmembrane helix</keyword>
<comment type="caution">
    <text evidence="2">The sequence shown here is derived from an EMBL/GenBank/DDBJ whole genome shotgun (WGS) entry which is preliminary data.</text>
</comment>